<keyword evidence="3" id="KW-1185">Reference proteome</keyword>
<feature type="compositionally biased region" description="Polar residues" evidence="1">
    <location>
        <begin position="99"/>
        <end position="110"/>
    </location>
</feature>
<name>K0KN04_WICCF</name>
<accession>K0KN04</accession>
<dbReference type="InParanoid" id="K0KN04"/>
<evidence type="ECO:0000313" key="3">
    <source>
        <dbReference type="Proteomes" id="UP000009328"/>
    </source>
</evidence>
<protein>
    <recommendedName>
        <fullName evidence="4">Ubiquitin-like domain-containing protein</fullName>
    </recommendedName>
</protein>
<feature type="compositionally biased region" description="Low complexity" evidence="1">
    <location>
        <begin position="118"/>
        <end position="131"/>
    </location>
</feature>
<dbReference type="AlphaFoldDB" id="K0KN04"/>
<sequence>MSTITLLFLNTHRETLQTSKIPSNIPLLKKYLLENWSNDFNNLENPNEKPLNINQIRLIHLGKQLENESINQLNLQTSDIIHVTLKPNLNNGNNNTGTSILKKTTSNITKNSNRLERSNQSNNQSSNNNRMENLESNSNDKNGCCIIV</sequence>
<reference evidence="2 3" key="1">
    <citation type="journal article" date="2012" name="Eukaryot. Cell">
        <title>Draft genome sequence of Wickerhamomyces ciferrii NRRL Y-1031 F-60-10.</title>
        <authorList>
            <person name="Schneider J."/>
            <person name="Andrea H."/>
            <person name="Blom J."/>
            <person name="Jaenicke S."/>
            <person name="Ruckert C."/>
            <person name="Schorsch C."/>
            <person name="Szczepanowski R."/>
            <person name="Farwick M."/>
            <person name="Goesmann A."/>
            <person name="Puhler A."/>
            <person name="Schaffer S."/>
            <person name="Tauch A."/>
            <person name="Kohler T."/>
            <person name="Brinkrolf K."/>
        </authorList>
    </citation>
    <scope>NUCLEOTIDE SEQUENCE [LARGE SCALE GENOMIC DNA]</scope>
    <source>
        <strain evidence="3">ATCC 14091 / BCRC 22168 / CBS 111 / JCM 3599 / NBRC 0793 / NRRL Y-1031 F-60-10</strain>
    </source>
</reference>
<gene>
    <name evidence="2" type="ORF">BN7_2052</name>
</gene>
<evidence type="ECO:0008006" key="4">
    <source>
        <dbReference type="Google" id="ProtNLM"/>
    </source>
</evidence>
<evidence type="ECO:0000313" key="2">
    <source>
        <dbReference type="EMBL" id="CCH42508.1"/>
    </source>
</evidence>
<feature type="region of interest" description="Disordered" evidence="1">
    <location>
        <begin position="91"/>
        <end position="137"/>
    </location>
</feature>
<dbReference type="SUPFAM" id="SSF54236">
    <property type="entry name" value="Ubiquitin-like"/>
    <property type="match status" value="1"/>
</dbReference>
<proteinExistence type="predicted"/>
<dbReference type="HOGENOM" id="CLU_1760243_0_0_1"/>
<dbReference type="Proteomes" id="UP000009328">
    <property type="component" value="Unassembled WGS sequence"/>
</dbReference>
<comment type="caution">
    <text evidence="2">The sequence shown here is derived from an EMBL/GenBank/DDBJ whole genome shotgun (WGS) entry which is preliminary data.</text>
</comment>
<organism evidence="2 3">
    <name type="scientific">Wickerhamomyces ciferrii (strain ATCC 14091 / BCRC 22168 / CBS 111 / JCM 3599 / NBRC 0793 / NRRL Y-1031 F-60-10)</name>
    <name type="common">Yeast</name>
    <name type="synonym">Pichia ciferrii</name>
    <dbReference type="NCBI Taxonomy" id="1206466"/>
    <lineage>
        <taxon>Eukaryota</taxon>
        <taxon>Fungi</taxon>
        <taxon>Dikarya</taxon>
        <taxon>Ascomycota</taxon>
        <taxon>Saccharomycotina</taxon>
        <taxon>Saccharomycetes</taxon>
        <taxon>Phaffomycetales</taxon>
        <taxon>Wickerhamomycetaceae</taxon>
        <taxon>Wickerhamomyces</taxon>
    </lineage>
</organism>
<dbReference type="EMBL" id="CAIF01000047">
    <property type="protein sequence ID" value="CCH42508.1"/>
    <property type="molecule type" value="Genomic_DNA"/>
</dbReference>
<dbReference type="InterPro" id="IPR029071">
    <property type="entry name" value="Ubiquitin-like_domsf"/>
</dbReference>
<evidence type="ECO:0000256" key="1">
    <source>
        <dbReference type="SAM" id="MobiDB-lite"/>
    </source>
</evidence>
<dbReference type="Gene3D" id="3.10.20.90">
    <property type="entry name" value="Phosphatidylinositol 3-kinase Catalytic Subunit, Chain A, domain 1"/>
    <property type="match status" value="1"/>
</dbReference>